<evidence type="ECO:0000259" key="2">
    <source>
        <dbReference type="PROSITE" id="PS50934"/>
    </source>
</evidence>
<organism evidence="3 4">
    <name type="scientific">Diversispora eburnea</name>
    <dbReference type="NCBI Taxonomy" id="1213867"/>
    <lineage>
        <taxon>Eukaryota</taxon>
        <taxon>Fungi</taxon>
        <taxon>Fungi incertae sedis</taxon>
        <taxon>Mucoromycota</taxon>
        <taxon>Glomeromycotina</taxon>
        <taxon>Glomeromycetes</taxon>
        <taxon>Diversisporales</taxon>
        <taxon>Diversisporaceae</taxon>
        <taxon>Diversispora</taxon>
    </lineage>
</organism>
<dbReference type="FunFam" id="1.10.10.10:FF:000087">
    <property type="entry name" value="Transcriptional adapter 2"/>
    <property type="match status" value="1"/>
</dbReference>
<feature type="region of interest" description="Disordered" evidence="1">
    <location>
        <begin position="24"/>
        <end position="62"/>
    </location>
</feature>
<dbReference type="GO" id="GO:0006357">
    <property type="term" value="P:regulation of transcription by RNA polymerase II"/>
    <property type="evidence" value="ECO:0007669"/>
    <property type="project" value="TreeGrafter"/>
</dbReference>
<dbReference type="OrthoDB" id="5598695at2759"/>
<evidence type="ECO:0000313" key="4">
    <source>
        <dbReference type="Proteomes" id="UP000789706"/>
    </source>
</evidence>
<dbReference type="GO" id="GO:0006338">
    <property type="term" value="P:chromatin remodeling"/>
    <property type="evidence" value="ECO:0007669"/>
    <property type="project" value="TreeGrafter"/>
</dbReference>
<dbReference type="InterPro" id="IPR007526">
    <property type="entry name" value="SWIRM"/>
</dbReference>
<dbReference type="GO" id="GO:0070210">
    <property type="term" value="C:Rpd3L-Expanded complex"/>
    <property type="evidence" value="ECO:0007669"/>
    <property type="project" value="TreeGrafter"/>
</dbReference>
<gene>
    <name evidence="3" type="ORF">DEBURN_LOCUS520</name>
</gene>
<protein>
    <submittedName>
        <fullName evidence="3">10921_t:CDS:1</fullName>
    </submittedName>
</protein>
<accession>A0A9N8YMH5</accession>
<dbReference type="Gene3D" id="1.10.10.10">
    <property type="entry name" value="Winged helix-like DNA-binding domain superfamily/Winged helix DNA-binding domain"/>
    <property type="match status" value="1"/>
</dbReference>
<reference evidence="3" key="1">
    <citation type="submission" date="2021-06" db="EMBL/GenBank/DDBJ databases">
        <authorList>
            <person name="Kallberg Y."/>
            <person name="Tangrot J."/>
            <person name="Rosling A."/>
        </authorList>
    </citation>
    <scope>NUCLEOTIDE SEQUENCE</scope>
    <source>
        <strain evidence="3">AZ414A</strain>
    </source>
</reference>
<dbReference type="AlphaFoldDB" id="A0A9N8YMH5"/>
<dbReference type="Pfam" id="PF04433">
    <property type="entry name" value="SWIRM"/>
    <property type="match status" value="1"/>
</dbReference>
<dbReference type="PROSITE" id="PS50934">
    <property type="entry name" value="SWIRM"/>
    <property type="match status" value="1"/>
</dbReference>
<dbReference type="InterPro" id="IPR036388">
    <property type="entry name" value="WH-like_DNA-bd_sf"/>
</dbReference>
<keyword evidence="4" id="KW-1185">Reference proteome</keyword>
<dbReference type="Proteomes" id="UP000789706">
    <property type="component" value="Unassembled WGS sequence"/>
</dbReference>
<evidence type="ECO:0000256" key="1">
    <source>
        <dbReference type="SAM" id="MobiDB-lite"/>
    </source>
</evidence>
<evidence type="ECO:0000313" key="3">
    <source>
        <dbReference type="EMBL" id="CAG8433627.1"/>
    </source>
</evidence>
<dbReference type="InterPro" id="IPR009057">
    <property type="entry name" value="Homeodomain-like_sf"/>
</dbReference>
<feature type="compositionally biased region" description="Low complexity" evidence="1">
    <location>
        <begin position="43"/>
        <end position="54"/>
    </location>
</feature>
<dbReference type="GO" id="GO:0003713">
    <property type="term" value="F:transcription coactivator activity"/>
    <property type="evidence" value="ECO:0007669"/>
    <property type="project" value="TreeGrafter"/>
</dbReference>
<dbReference type="GO" id="GO:0003682">
    <property type="term" value="F:chromatin binding"/>
    <property type="evidence" value="ECO:0007669"/>
    <property type="project" value="TreeGrafter"/>
</dbReference>
<name>A0A9N8YMH5_9GLOM</name>
<proteinExistence type="predicted"/>
<dbReference type="EMBL" id="CAJVPK010000017">
    <property type="protein sequence ID" value="CAG8433627.1"/>
    <property type="molecule type" value="Genomic_DNA"/>
</dbReference>
<feature type="domain" description="SWIRM" evidence="2">
    <location>
        <begin position="257"/>
        <end position="345"/>
    </location>
</feature>
<comment type="caution">
    <text evidence="3">The sequence shown here is derived from an EMBL/GenBank/DDBJ whole genome shotgun (WGS) entry which is preliminary data.</text>
</comment>
<sequence length="345" mass="39540">MSSQNLSYNTLFISPPLSPRYNKGGIDNSLCGNTQNLPHEEPNNSSQNSTITTNPKINNQTQNKPKSIYRFRLRDAPKELLELINFSSKTLSGNSFKTSVIIGNTNYINGPFSADTTDTNNDRVTVATQNSLNLNTDNKKINNFNNTDNKISKNVIEKRQRVRKNPYPKKSPSKISPGITCSVDIFKAYKENPKFYLDSIYPLPKKQDPLFSDELFPYSDSETNITKKRKNRSKSRKLMANIEKLNLNMDILNNITPKITWKGQPLPITHLPYYDSLHPKEALVASTLRLNPLQYLTSKYTLISSALRYTEKSLPFRKSDAQKLLRIDVNKASKLWEFFSQIKWF</sequence>
<dbReference type="PANTHER" id="PTHR12374">
    <property type="entry name" value="TRANSCRIPTIONAL ADAPTOR 2 ADA2 -RELATED"/>
    <property type="match status" value="1"/>
</dbReference>
<dbReference type="PANTHER" id="PTHR12374:SF21">
    <property type="entry name" value="SWIRM DOMAIN-CONTAINING PROTEIN FUN19-RELATED"/>
    <property type="match status" value="1"/>
</dbReference>
<dbReference type="SUPFAM" id="SSF46689">
    <property type="entry name" value="Homeodomain-like"/>
    <property type="match status" value="1"/>
</dbReference>